<organism evidence="1 2">
    <name type="scientific">Rhodofomes roseus</name>
    <dbReference type="NCBI Taxonomy" id="34475"/>
    <lineage>
        <taxon>Eukaryota</taxon>
        <taxon>Fungi</taxon>
        <taxon>Dikarya</taxon>
        <taxon>Basidiomycota</taxon>
        <taxon>Agaricomycotina</taxon>
        <taxon>Agaricomycetes</taxon>
        <taxon>Polyporales</taxon>
        <taxon>Rhodofomes</taxon>
    </lineage>
</organism>
<sequence>MFFFVMEPVIVVQGVIDLTFQVVAAAIRAVLAEHGVVVSGVISKPPMSKPSSTWPRAGRFQGINPGAGISRFSKEIISRYGPPLGFVEGDIPKCYAALDEAYAKKVAKSIAAKLPDGTIEALHKLCISNEGVARMDYLHAVEGKSPDEAVAKWIAESELQL</sequence>
<dbReference type="Proteomes" id="UP000298390">
    <property type="component" value="Unassembled WGS sequence"/>
</dbReference>
<gene>
    <name evidence="1" type="ORF">EVJ58_g9222</name>
</gene>
<name>A0A4Y9XWM6_9APHY</name>
<protein>
    <submittedName>
        <fullName evidence="1">Uncharacterized protein</fullName>
    </submittedName>
</protein>
<dbReference type="AlphaFoldDB" id="A0A4Y9XWM6"/>
<dbReference type="STRING" id="34475.A0A4Y9XWM6"/>
<dbReference type="SUPFAM" id="SSF53850">
    <property type="entry name" value="Periplasmic binding protein-like II"/>
    <property type="match status" value="1"/>
</dbReference>
<accession>A0A4Y9XWM6</accession>
<comment type="caution">
    <text evidence="1">The sequence shown here is derived from an EMBL/GenBank/DDBJ whole genome shotgun (WGS) entry which is preliminary data.</text>
</comment>
<evidence type="ECO:0000313" key="1">
    <source>
        <dbReference type="EMBL" id="TFY53833.1"/>
    </source>
</evidence>
<dbReference type="EMBL" id="SEKV01000771">
    <property type="protein sequence ID" value="TFY53833.1"/>
    <property type="molecule type" value="Genomic_DNA"/>
</dbReference>
<proteinExistence type="predicted"/>
<evidence type="ECO:0000313" key="2">
    <source>
        <dbReference type="Proteomes" id="UP000298390"/>
    </source>
</evidence>
<reference evidence="1 2" key="1">
    <citation type="submission" date="2019-01" db="EMBL/GenBank/DDBJ databases">
        <title>Genome sequencing of the rare red list fungi Fomitopsis rosea.</title>
        <authorList>
            <person name="Buettner E."/>
            <person name="Kellner H."/>
        </authorList>
    </citation>
    <scope>NUCLEOTIDE SEQUENCE [LARGE SCALE GENOMIC DNA]</scope>
    <source>
        <strain evidence="1 2">DSM 105464</strain>
    </source>
</reference>